<dbReference type="EMBL" id="JASBWR010000128">
    <property type="protein sequence ID" value="KAJ9093030.1"/>
    <property type="molecule type" value="Genomic_DNA"/>
</dbReference>
<evidence type="ECO:0000313" key="2">
    <source>
        <dbReference type="Proteomes" id="UP001241377"/>
    </source>
</evidence>
<accession>A0ACC2V271</accession>
<comment type="caution">
    <text evidence="1">The sequence shown here is derived from an EMBL/GenBank/DDBJ whole genome shotgun (WGS) entry which is preliminary data.</text>
</comment>
<gene>
    <name evidence="1" type="ORF">QFC19_008525</name>
</gene>
<reference evidence="1" key="1">
    <citation type="submission" date="2023-04" db="EMBL/GenBank/DDBJ databases">
        <title>Draft Genome sequencing of Naganishia species isolated from polar environments using Oxford Nanopore Technology.</title>
        <authorList>
            <person name="Leo P."/>
            <person name="Venkateswaran K."/>
        </authorList>
    </citation>
    <scope>NUCLEOTIDE SEQUENCE</scope>
    <source>
        <strain evidence="1">MNA-CCFEE 5261</strain>
    </source>
</reference>
<organism evidence="1 2">
    <name type="scientific">Naganishia cerealis</name>
    <dbReference type="NCBI Taxonomy" id="610337"/>
    <lineage>
        <taxon>Eukaryota</taxon>
        <taxon>Fungi</taxon>
        <taxon>Dikarya</taxon>
        <taxon>Basidiomycota</taxon>
        <taxon>Agaricomycotina</taxon>
        <taxon>Tremellomycetes</taxon>
        <taxon>Filobasidiales</taxon>
        <taxon>Filobasidiaceae</taxon>
        <taxon>Naganishia</taxon>
    </lineage>
</organism>
<proteinExistence type="predicted"/>
<keyword evidence="2" id="KW-1185">Reference proteome</keyword>
<dbReference type="Proteomes" id="UP001241377">
    <property type="component" value="Unassembled WGS sequence"/>
</dbReference>
<protein>
    <submittedName>
        <fullName evidence="1">Uncharacterized protein</fullName>
    </submittedName>
</protein>
<evidence type="ECO:0000313" key="1">
    <source>
        <dbReference type="EMBL" id="KAJ9093030.1"/>
    </source>
</evidence>
<sequence>MLFRGNRILSRHLRHKLAFGRGISGTGLKSGVQLNRAVFFAAIGGAFIGAATVFATTTKNHEKNKPPQLSTSPIDTVEPVVYADNNDFALAVEKMKKVVGENNVSTDEAELKAQSDSFFSTHHPPDPLKQKPKALVYPLSTEEVAELVKIAHEYRVPVIATSGFTSLEGQAMHTRGPNSIALSFANMHKILKIHPEDLDMTVEAGTSWQDIDQYLLGNDDTSHLMFGPDPGMGACIAGMVSTSASGTNAYKYGTMKENVVNLTVVLADGTIIKTKQRPRKTSAGYDITRLFIGAEGTLGIITEITVKLHVRPVVEFVTLASFPTIKDAAATALEIISKSGLQPNAIEILNEAMVSFVNSSQGQNDHKFLEKPTLLFKFGGPTKKDVDTQVEVARKIASKNLLINLETSSNREDNDTLWTARRAGLWSTYEYGSKVLENKDDVQVWTTDIAVPISKLAQVISETNDDIRALGFGDKFSVMGHIGDGNCHFLILYNSPDYKKVQKVVDRMVYRAIDLEGTCTGEHGVGIGKRKYLNKELGKETVDLMRHLKLLMDPRRILNPDKIFRVDPSDTLDAQFDAAHIHDHGCCS</sequence>
<name>A0ACC2V271_9TREE</name>